<proteinExistence type="predicted"/>
<sequence>MNGGILLTGWLNSHIPLDTLIWLSPAIFMLHDFEEIIFVETWFKKKYYTVIPKIPGRFSKTFEEMAATTSAQFSIPVLLEFILFTLAAYLAIEINFFPLLVGFNLGLFLHVFTHLGQSFFLRTYALGSGTALVLVLPYTTYLFYRLLNENIVTGTSFLFGLPFMAFLLFVVLAGHKLAKRILPVQEIT</sequence>
<evidence type="ECO:0000313" key="2">
    <source>
        <dbReference type="EMBL" id="TLS36065.1"/>
    </source>
</evidence>
<keyword evidence="1" id="KW-1133">Transmembrane helix</keyword>
<dbReference type="OrthoDB" id="5195477at2"/>
<feature type="transmembrane region" description="Helical" evidence="1">
    <location>
        <begin position="150"/>
        <end position="173"/>
    </location>
</feature>
<dbReference type="AlphaFoldDB" id="A0A5R9F8M0"/>
<gene>
    <name evidence="2" type="ORF">FCL54_16880</name>
</gene>
<comment type="caution">
    <text evidence="2">The sequence shown here is derived from an EMBL/GenBank/DDBJ whole genome shotgun (WGS) entry which is preliminary data.</text>
</comment>
<evidence type="ECO:0000256" key="1">
    <source>
        <dbReference type="SAM" id="Phobius"/>
    </source>
</evidence>
<feature type="transmembrane region" description="Helical" evidence="1">
    <location>
        <begin position="96"/>
        <end position="112"/>
    </location>
</feature>
<dbReference type="EMBL" id="SWLG01000013">
    <property type="protein sequence ID" value="TLS36065.1"/>
    <property type="molecule type" value="Genomic_DNA"/>
</dbReference>
<keyword evidence="3" id="KW-1185">Reference proteome</keyword>
<protein>
    <submittedName>
        <fullName evidence="2">HXXEE domain-containing protein</fullName>
    </submittedName>
</protein>
<keyword evidence="1" id="KW-0472">Membrane</keyword>
<accession>A0A5R9F8M0</accession>
<reference evidence="2 3" key="1">
    <citation type="submission" date="2019-04" db="EMBL/GenBank/DDBJ databases">
        <title>Bacillus caeni sp. nov., a bacterium isolated from mangrove sediment.</title>
        <authorList>
            <person name="Huang H."/>
            <person name="Mo K."/>
            <person name="Hu Y."/>
        </authorList>
    </citation>
    <scope>NUCLEOTIDE SEQUENCE [LARGE SCALE GENOMIC DNA]</scope>
    <source>
        <strain evidence="2 3">HB172195</strain>
    </source>
</reference>
<evidence type="ECO:0000313" key="3">
    <source>
        <dbReference type="Proteomes" id="UP000308230"/>
    </source>
</evidence>
<name>A0A5R9F8M0_9BACL</name>
<feature type="transmembrane region" description="Helical" evidence="1">
    <location>
        <begin position="124"/>
        <end position="144"/>
    </location>
</feature>
<dbReference type="InterPro" id="IPR025671">
    <property type="entry name" value="HXXEE"/>
</dbReference>
<dbReference type="Pfam" id="PF13787">
    <property type="entry name" value="HXXEE"/>
    <property type="match status" value="1"/>
</dbReference>
<organism evidence="2 3">
    <name type="scientific">Exobacillus caeni</name>
    <dbReference type="NCBI Taxonomy" id="2574798"/>
    <lineage>
        <taxon>Bacteria</taxon>
        <taxon>Bacillati</taxon>
        <taxon>Bacillota</taxon>
        <taxon>Bacilli</taxon>
        <taxon>Bacillales</taxon>
        <taxon>Guptibacillaceae</taxon>
        <taxon>Exobacillus</taxon>
    </lineage>
</organism>
<dbReference type="Proteomes" id="UP000308230">
    <property type="component" value="Unassembled WGS sequence"/>
</dbReference>
<keyword evidence="1" id="KW-0812">Transmembrane</keyword>